<dbReference type="Proteomes" id="UP000244571">
    <property type="component" value="Chromosome"/>
</dbReference>
<dbReference type="InterPro" id="IPR029057">
    <property type="entry name" value="PRTase-like"/>
</dbReference>
<protein>
    <submittedName>
        <fullName evidence="2">Bifunctional pyr operon transcriptional regulator/uracil phosphoribosyltransferase PyrR</fullName>
    </submittedName>
</protein>
<dbReference type="PANTHER" id="PTHR11608:SF0">
    <property type="entry name" value="BIFUNCTIONAL PROTEIN PYRR"/>
    <property type="match status" value="1"/>
</dbReference>
<dbReference type="SUPFAM" id="SSF53271">
    <property type="entry name" value="PRTase-like"/>
    <property type="match status" value="1"/>
</dbReference>
<keyword evidence="2" id="KW-0328">Glycosyltransferase</keyword>
<organism evidence="2 3">
    <name type="scientific">Orrella marina</name>
    <dbReference type="NCBI Taxonomy" id="2163011"/>
    <lineage>
        <taxon>Bacteria</taxon>
        <taxon>Pseudomonadati</taxon>
        <taxon>Pseudomonadota</taxon>
        <taxon>Betaproteobacteria</taxon>
        <taxon>Burkholderiales</taxon>
        <taxon>Alcaligenaceae</taxon>
        <taxon>Orrella</taxon>
    </lineage>
</organism>
<sequence>MKSLNSTGLPDAQALYEQLLEAVRGMIKPLPSQQVHLVGIHSGGAWLAEQLQKDLGLASAMGTLNISFYRDDFDRIGLHSQITPSDIGFEVADAHLILVDDVLYTGRTIRAAMNELFDYGRPASIRLVVLVDRGERQLPIQADFSAWTVASPAAGNLVLERAGDGRFSLTLENEAD</sequence>
<dbReference type="OrthoDB" id="9802227at2"/>
<keyword evidence="3" id="KW-1185">Reference proteome</keyword>
<evidence type="ECO:0000313" key="3">
    <source>
        <dbReference type="Proteomes" id="UP000244571"/>
    </source>
</evidence>
<evidence type="ECO:0000259" key="1">
    <source>
        <dbReference type="Pfam" id="PF00156"/>
    </source>
</evidence>
<reference evidence="2 3" key="1">
    <citation type="submission" date="2018-04" db="EMBL/GenBank/DDBJ databases">
        <title>Bordetella sp. HZ20 isolated from seawater.</title>
        <authorList>
            <person name="Sun C."/>
        </authorList>
    </citation>
    <scope>NUCLEOTIDE SEQUENCE [LARGE SCALE GENOMIC DNA]</scope>
    <source>
        <strain evidence="2 3">HZ20</strain>
    </source>
</reference>
<dbReference type="RefSeq" id="WP_108622559.1">
    <property type="nucleotide sequence ID" value="NZ_CP028901.1"/>
</dbReference>
<dbReference type="InterPro" id="IPR000836">
    <property type="entry name" value="PRTase_dom"/>
</dbReference>
<dbReference type="PANTHER" id="PTHR11608">
    <property type="entry name" value="BIFUNCTIONAL PROTEIN PYRR"/>
    <property type="match status" value="1"/>
</dbReference>
<dbReference type="KEGG" id="boz:DBV39_17010"/>
<dbReference type="AlphaFoldDB" id="A0A2R4XN60"/>
<gene>
    <name evidence="2" type="ORF">DBV39_17010</name>
</gene>
<feature type="domain" description="Phosphoribosyltransferase" evidence="1">
    <location>
        <begin position="21"/>
        <end position="144"/>
    </location>
</feature>
<evidence type="ECO:0000313" key="2">
    <source>
        <dbReference type="EMBL" id="AWB35149.1"/>
    </source>
</evidence>
<keyword evidence="2" id="KW-0808">Transferase</keyword>
<dbReference type="GO" id="GO:0016757">
    <property type="term" value="F:glycosyltransferase activity"/>
    <property type="evidence" value="ECO:0007669"/>
    <property type="project" value="UniProtKB-KW"/>
</dbReference>
<dbReference type="CDD" id="cd06223">
    <property type="entry name" value="PRTases_typeI"/>
    <property type="match status" value="1"/>
</dbReference>
<dbReference type="EMBL" id="CP028901">
    <property type="protein sequence ID" value="AWB35149.1"/>
    <property type="molecule type" value="Genomic_DNA"/>
</dbReference>
<name>A0A2R4XN60_9BURK</name>
<accession>A0A2R4XN60</accession>
<proteinExistence type="predicted"/>
<dbReference type="Gene3D" id="3.40.50.2020">
    <property type="match status" value="1"/>
</dbReference>
<dbReference type="Pfam" id="PF00156">
    <property type="entry name" value="Pribosyltran"/>
    <property type="match status" value="1"/>
</dbReference>
<dbReference type="NCBIfam" id="NF003545">
    <property type="entry name" value="PRK05205.1-1"/>
    <property type="match status" value="1"/>
</dbReference>
<dbReference type="InterPro" id="IPR050137">
    <property type="entry name" value="PyrR_bifunctional"/>
</dbReference>